<comment type="caution">
    <text evidence="2">The sequence shown here is derived from an EMBL/GenBank/DDBJ whole genome shotgun (WGS) entry which is preliminary data.</text>
</comment>
<dbReference type="Gene3D" id="3.40.190.10">
    <property type="entry name" value="Periplasmic binding protein-like II"/>
    <property type="match status" value="2"/>
</dbReference>
<dbReference type="EMBL" id="PGFF01000001">
    <property type="protein sequence ID" value="PJJ72926.1"/>
    <property type="molecule type" value="Genomic_DNA"/>
</dbReference>
<dbReference type="RefSeq" id="WP_100365069.1">
    <property type="nucleotide sequence ID" value="NZ_PGFF01000001.1"/>
</dbReference>
<evidence type="ECO:0000313" key="3">
    <source>
        <dbReference type="Proteomes" id="UP000228758"/>
    </source>
</evidence>
<feature type="chain" id="PRO_5014754114" evidence="1">
    <location>
        <begin position="34"/>
        <end position="441"/>
    </location>
</feature>
<sequence length="441" mass="46819">MTDAAVSRRRLALPAAFVAAAFVLAGCASGSSASEGDGDFSGEELSVLMITSHEGAANLLAKEFEKETGAVIKPVIVPYDEIGNTLALDQQSGANTIDVAAPWYVSIGDLAADGAIKDLTDWIESDDEIDTEDFIPSIYDPYTLVDGQRYGLPFDGDTHVLFYNKEILARNGFTTPPATWDEYIEQSATITRNESANGVYGNVIFGQKSPLILGASYANRLAGFGGEFVDDDGKPAIDSPEAIAAAQSLVDALDSAVPTPATTAFGEGNGAWYAGKAAFIENWTDLGVGSQIGEDSTVKDKWGVTTLPVGGDNTESRASLVAGFTWVIAENTEKEELAKEFIKWAASSEVNEELLVSDPQTGIDPNRRSSLESAAYGEAYPELQEVNRATLQGTLAWPTGENATQAAEILTDELAKLIAGDGGSAEETMKRVQSEWEEILG</sequence>
<keyword evidence="3" id="KW-1185">Reference proteome</keyword>
<protein>
    <submittedName>
        <fullName evidence="2">Multiple sugar transport system substrate-binding protein</fullName>
    </submittedName>
</protein>
<dbReference type="SUPFAM" id="SSF53850">
    <property type="entry name" value="Periplasmic binding protein-like II"/>
    <property type="match status" value="1"/>
</dbReference>
<accession>A0A2M9CM09</accession>
<keyword evidence="1" id="KW-0732">Signal</keyword>
<proteinExistence type="predicted"/>
<organism evidence="2 3">
    <name type="scientific">Diaminobutyricimonas aerilata</name>
    <dbReference type="NCBI Taxonomy" id="1162967"/>
    <lineage>
        <taxon>Bacteria</taxon>
        <taxon>Bacillati</taxon>
        <taxon>Actinomycetota</taxon>
        <taxon>Actinomycetes</taxon>
        <taxon>Micrococcales</taxon>
        <taxon>Microbacteriaceae</taxon>
        <taxon>Diaminobutyricimonas</taxon>
    </lineage>
</organism>
<keyword evidence="2" id="KW-0762">Sugar transport</keyword>
<reference evidence="2 3" key="1">
    <citation type="submission" date="2017-11" db="EMBL/GenBank/DDBJ databases">
        <title>Genomic Encyclopedia of Archaeal and Bacterial Type Strains, Phase II (KMG-II): From Individual Species to Whole Genera.</title>
        <authorList>
            <person name="Goeker M."/>
        </authorList>
    </citation>
    <scope>NUCLEOTIDE SEQUENCE [LARGE SCALE GENOMIC DNA]</scope>
    <source>
        <strain evidence="2 3">DSM 27393</strain>
    </source>
</reference>
<dbReference type="Proteomes" id="UP000228758">
    <property type="component" value="Unassembled WGS sequence"/>
</dbReference>
<dbReference type="OrthoDB" id="9780991at2"/>
<gene>
    <name evidence="2" type="ORF">CLV46_2505</name>
</gene>
<dbReference type="CDD" id="cd13585">
    <property type="entry name" value="PBP2_TMBP_like"/>
    <property type="match status" value="1"/>
</dbReference>
<name>A0A2M9CM09_9MICO</name>
<dbReference type="InterPro" id="IPR050490">
    <property type="entry name" value="Bact_solute-bd_prot1"/>
</dbReference>
<dbReference type="AlphaFoldDB" id="A0A2M9CM09"/>
<dbReference type="PANTHER" id="PTHR43649">
    <property type="entry name" value="ARABINOSE-BINDING PROTEIN-RELATED"/>
    <property type="match status" value="1"/>
</dbReference>
<dbReference type="InterPro" id="IPR006059">
    <property type="entry name" value="SBP"/>
</dbReference>
<evidence type="ECO:0000313" key="2">
    <source>
        <dbReference type="EMBL" id="PJJ72926.1"/>
    </source>
</evidence>
<keyword evidence="2" id="KW-0813">Transport</keyword>
<evidence type="ECO:0000256" key="1">
    <source>
        <dbReference type="SAM" id="SignalP"/>
    </source>
</evidence>
<dbReference type="PANTHER" id="PTHR43649:SF12">
    <property type="entry name" value="DIACETYLCHITOBIOSE BINDING PROTEIN DASA"/>
    <property type="match status" value="1"/>
</dbReference>
<dbReference type="Pfam" id="PF01547">
    <property type="entry name" value="SBP_bac_1"/>
    <property type="match status" value="1"/>
</dbReference>
<feature type="signal peptide" evidence="1">
    <location>
        <begin position="1"/>
        <end position="33"/>
    </location>
</feature>